<dbReference type="Pfam" id="PF02230">
    <property type="entry name" value="Abhydrolase_2"/>
    <property type="match status" value="1"/>
</dbReference>
<gene>
    <name evidence="5" type="primary">mhqD</name>
    <name evidence="5" type="ORF">NARC_50080</name>
</gene>
<dbReference type="InterPro" id="IPR050565">
    <property type="entry name" value="LYPA1-2/EST-like"/>
</dbReference>
<dbReference type="PANTHER" id="PTHR10655:SF17">
    <property type="entry name" value="LYSOPHOSPHOLIPASE-LIKE PROTEIN 1"/>
    <property type="match status" value="1"/>
</dbReference>
<accession>A0A557SWC1</accession>
<protein>
    <submittedName>
        <fullName evidence="5">Putative hydrolase MhqD</fullName>
        <ecNumber evidence="5">3.1.-.-</ecNumber>
    </submittedName>
</protein>
<feature type="region of interest" description="Disordered" evidence="3">
    <location>
        <begin position="12"/>
        <end position="34"/>
    </location>
</feature>
<sequence>MKQLDFKYRFIPSPSQQHGVDNSDQADGPKDNQSDTLTLLLLHGTGGNEDDLIPVGQMISPSASLLSPRGKVLENGMPRFFKRLAEGVFDMEDLKFRTRELADFVKGASKVYSFDLNKTIAVGFSNGANIAASLLLSYPETLMGTILFRAMVPFIPNSPLDLYDKNVLLCAGMFDPIVSESQTQSLLNILEKSRANVTLKWQQSGHNLTESDILDTKEWLSDNVHRI</sequence>
<dbReference type="PANTHER" id="PTHR10655">
    <property type="entry name" value="LYSOPHOSPHOLIPASE-RELATED"/>
    <property type="match status" value="1"/>
</dbReference>
<reference evidence="5 6" key="1">
    <citation type="journal article" date="2019" name="Front. Microbiol.">
        <title>Ammonia Oxidation by the Arctic Terrestrial Thaumarchaeote Candidatus Nitrosocosmicus arcticus Is Stimulated by Increasing Temperatures.</title>
        <authorList>
            <person name="Alves R.J.E."/>
            <person name="Kerou M."/>
            <person name="Zappe A."/>
            <person name="Bittner R."/>
            <person name="Abby S.S."/>
            <person name="Schmidt H.A."/>
            <person name="Pfeifer K."/>
            <person name="Schleper C."/>
        </authorList>
    </citation>
    <scope>NUCLEOTIDE SEQUENCE [LARGE SCALE GENOMIC DNA]</scope>
    <source>
        <strain evidence="5 6">Kfb</strain>
    </source>
</reference>
<dbReference type="InterPro" id="IPR029058">
    <property type="entry name" value="AB_hydrolase_fold"/>
</dbReference>
<dbReference type="EC" id="3.1.-.-" evidence="5"/>
<dbReference type="OrthoDB" id="10258at2157"/>
<dbReference type="EMBL" id="VOAH01000005">
    <property type="protein sequence ID" value="TVP40899.1"/>
    <property type="molecule type" value="Genomic_DNA"/>
</dbReference>
<dbReference type="Gene3D" id="3.40.50.1820">
    <property type="entry name" value="alpha/beta hydrolase"/>
    <property type="match status" value="1"/>
</dbReference>
<dbReference type="InterPro" id="IPR003140">
    <property type="entry name" value="PLipase/COase/thioEstase"/>
</dbReference>
<keyword evidence="2 5" id="KW-0378">Hydrolase</keyword>
<comment type="caution">
    <text evidence="5">The sequence shown here is derived from an EMBL/GenBank/DDBJ whole genome shotgun (WGS) entry which is preliminary data.</text>
</comment>
<dbReference type="AlphaFoldDB" id="A0A557SWC1"/>
<evidence type="ECO:0000259" key="4">
    <source>
        <dbReference type="Pfam" id="PF02230"/>
    </source>
</evidence>
<comment type="similarity">
    <text evidence="1">Belongs to the AB hydrolase superfamily. AB hydrolase 2 family.</text>
</comment>
<organism evidence="5 6">
    <name type="scientific">Candidatus Nitrosocosmicus arcticus</name>
    <dbReference type="NCBI Taxonomy" id="2035267"/>
    <lineage>
        <taxon>Archaea</taxon>
        <taxon>Nitrososphaerota</taxon>
        <taxon>Nitrososphaeria</taxon>
        <taxon>Nitrososphaerales</taxon>
        <taxon>Nitrososphaeraceae</taxon>
        <taxon>Candidatus Nitrosocosmicus</taxon>
    </lineage>
</organism>
<dbReference type="Proteomes" id="UP000315289">
    <property type="component" value="Unassembled WGS sequence"/>
</dbReference>
<evidence type="ECO:0000313" key="5">
    <source>
        <dbReference type="EMBL" id="TVP40899.1"/>
    </source>
</evidence>
<keyword evidence="6" id="KW-1185">Reference proteome</keyword>
<evidence type="ECO:0000256" key="2">
    <source>
        <dbReference type="ARBA" id="ARBA00022801"/>
    </source>
</evidence>
<dbReference type="GO" id="GO:0016787">
    <property type="term" value="F:hydrolase activity"/>
    <property type="evidence" value="ECO:0007669"/>
    <property type="project" value="UniProtKB-KW"/>
</dbReference>
<feature type="domain" description="Phospholipase/carboxylesterase/thioesterase" evidence="4">
    <location>
        <begin position="33"/>
        <end position="221"/>
    </location>
</feature>
<dbReference type="RefSeq" id="WP_144729676.1">
    <property type="nucleotide sequence ID" value="NZ_ML675581.1"/>
</dbReference>
<evidence type="ECO:0000313" key="6">
    <source>
        <dbReference type="Proteomes" id="UP000315289"/>
    </source>
</evidence>
<feature type="compositionally biased region" description="Polar residues" evidence="3">
    <location>
        <begin position="13"/>
        <end position="25"/>
    </location>
</feature>
<proteinExistence type="inferred from homology"/>
<name>A0A557SWC1_9ARCH</name>
<dbReference type="SUPFAM" id="SSF53474">
    <property type="entry name" value="alpha/beta-Hydrolases"/>
    <property type="match status" value="1"/>
</dbReference>
<evidence type="ECO:0000256" key="3">
    <source>
        <dbReference type="SAM" id="MobiDB-lite"/>
    </source>
</evidence>
<evidence type="ECO:0000256" key="1">
    <source>
        <dbReference type="ARBA" id="ARBA00006499"/>
    </source>
</evidence>